<dbReference type="InterPro" id="IPR052058">
    <property type="entry name" value="Alcohol_O-acetyltransferase"/>
</dbReference>
<accession>A0A067SR61</accession>
<evidence type="ECO:0008006" key="3">
    <source>
        <dbReference type="Google" id="ProtNLM"/>
    </source>
</evidence>
<keyword evidence="2" id="KW-1185">Reference proteome</keyword>
<dbReference type="HOGENOM" id="CLU_016660_0_0_1"/>
<reference evidence="2" key="1">
    <citation type="journal article" date="2014" name="Proc. Natl. Acad. Sci. U.S.A.">
        <title>Extensive sampling of basidiomycete genomes demonstrates inadequacy of the white-rot/brown-rot paradigm for wood decay fungi.</title>
        <authorList>
            <person name="Riley R."/>
            <person name="Salamov A.A."/>
            <person name="Brown D.W."/>
            <person name="Nagy L.G."/>
            <person name="Floudas D."/>
            <person name="Held B.W."/>
            <person name="Levasseur A."/>
            <person name="Lombard V."/>
            <person name="Morin E."/>
            <person name="Otillar R."/>
            <person name="Lindquist E.A."/>
            <person name="Sun H."/>
            <person name="LaButti K.M."/>
            <person name="Schmutz J."/>
            <person name="Jabbour D."/>
            <person name="Luo H."/>
            <person name="Baker S.E."/>
            <person name="Pisabarro A.G."/>
            <person name="Walton J.D."/>
            <person name="Blanchette R.A."/>
            <person name="Henrissat B."/>
            <person name="Martin F."/>
            <person name="Cullen D."/>
            <person name="Hibbett D.S."/>
            <person name="Grigoriev I.V."/>
        </authorList>
    </citation>
    <scope>NUCLEOTIDE SEQUENCE [LARGE SCALE GENOMIC DNA]</scope>
    <source>
        <strain evidence="2">CBS 339.88</strain>
    </source>
</reference>
<protein>
    <recommendedName>
        <fullName evidence="3">Alcohol acetyltransferase</fullName>
    </recommendedName>
</protein>
<dbReference type="PANTHER" id="PTHR28037:SF1">
    <property type="entry name" value="ALCOHOL O-ACETYLTRANSFERASE 1-RELATED"/>
    <property type="match status" value="1"/>
</dbReference>
<organism evidence="1 2">
    <name type="scientific">Galerina marginata (strain CBS 339.88)</name>
    <dbReference type="NCBI Taxonomy" id="685588"/>
    <lineage>
        <taxon>Eukaryota</taxon>
        <taxon>Fungi</taxon>
        <taxon>Dikarya</taxon>
        <taxon>Basidiomycota</taxon>
        <taxon>Agaricomycotina</taxon>
        <taxon>Agaricomycetes</taxon>
        <taxon>Agaricomycetidae</taxon>
        <taxon>Agaricales</taxon>
        <taxon>Agaricineae</taxon>
        <taxon>Strophariaceae</taxon>
        <taxon>Galerina</taxon>
    </lineage>
</organism>
<evidence type="ECO:0000313" key="2">
    <source>
        <dbReference type="Proteomes" id="UP000027222"/>
    </source>
</evidence>
<proteinExistence type="predicted"/>
<dbReference type="Proteomes" id="UP000027222">
    <property type="component" value="Unassembled WGS sequence"/>
</dbReference>
<dbReference type="Gene3D" id="3.30.559.10">
    <property type="entry name" value="Chloramphenicol acetyltransferase-like domain"/>
    <property type="match status" value="1"/>
</dbReference>
<dbReference type="PANTHER" id="PTHR28037">
    <property type="entry name" value="ALCOHOL O-ACETYLTRANSFERASE 1-RELATED"/>
    <property type="match status" value="1"/>
</dbReference>
<name>A0A067SR61_GALM3</name>
<dbReference type="AlphaFoldDB" id="A0A067SR61"/>
<sequence length="516" mass="58282">MPENSSTTLKTISNQHSYIHSVDHGPPVERKLGELEVSYFLPSLEDGVNDMYLHLGCHAPPHLVEHQRVSLVWAIMRIRHPLIASTVKMNSYEDIAFVYNVPRSPNEAIIKAEQSLEYRSQSKDDLIDAYLNGPRTLSNERLSYLIVSCADQSSGTQRNYDFLICATHFLGDGMGGHQFANDFFSLLGSPSDLTSLREVLSKEWSERCFRGRERVPTLPSSMEERLPALGVGGLGRLGTRVDFIQNQRKQVGGHTFPRDSKGSRRTVFPITSIDRERTKKILGNCKRRGVSISNALFAICNIAWARTHSTNRELPIMMYSALNIRPNLMADKCLNDSYWFLAIGYFNVILPSFFPREGDLTGIFWHRARSAKIQTAKAAKSPLSVSRCREMAKERGRQARIWAKKNNDKAMGMPPKQPVPAVALLSEPKTPSSALMGLSLLGNLDEIYKHSAFPDIKFHTLTGGWRQRSGGMLLFGYTFVEKLWVSFGYDENGFEENTVKQFWKNVIDAIDEFLLP</sequence>
<dbReference type="EMBL" id="KL142386">
    <property type="protein sequence ID" value="KDR73381.1"/>
    <property type="molecule type" value="Genomic_DNA"/>
</dbReference>
<evidence type="ECO:0000313" key="1">
    <source>
        <dbReference type="EMBL" id="KDR73381.1"/>
    </source>
</evidence>
<gene>
    <name evidence="1" type="ORF">GALMADRAFT_72818</name>
</gene>
<dbReference type="InterPro" id="IPR023213">
    <property type="entry name" value="CAT-like_dom_sf"/>
</dbReference>
<dbReference type="OrthoDB" id="3355480at2759"/>
<dbReference type="STRING" id="685588.A0A067SR61"/>
<dbReference type="Gene3D" id="3.30.559.30">
    <property type="entry name" value="Nonribosomal peptide synthetase, condensation domain"/>
    <property type="match status" value="1"/>
</dbReference>